<proteinExistence type="predicted"/>
<feature type="compositionally biased region" description="Low complexity" evidence="1">
    <location>
        <begin position="52"/>
        <end position="66"/>
    </location>
</feature>
<keyword evidence="2" id="KW-0614">Plasmid</keyword>
<accession>W0FTT7</accession>
<name>W0FTT7_9ACTN</name>
<feature type="region of interest" description="Disordered" evidence="1">
    <location>
        <begin position="43"/>
        <end position="104"/>
    </location>
</feature>
<evidence type="ECO:0000256" key="1">
    <source>
        <dbReference type="SAM" id="MobiDB-lite"/>
    </source>
</evidence>
<geneLocation type="plasmid" evidence="2">
    <name>pZL1</name>
</geneLocation>
<feature type="compositionally biased region" description="Low complexity" evidence="1">
    <location>
        <begin position="81"/>
        <end position="93"/>
    </location>
</feature>
<feature type="region of interest" description="Disordered" evidence="1">
    <location>
        <begin position="117"/>
        <end position="140"/>
    </location>
</feature>
<feature type="region of interest" description="Disordered" evidence="1">
    <location>
        <begin position="157"/>
        <end position="219"/>
    </location>
</feature>
<gene>
    <name evidence="2" type="ORF">pZL1.75c</name>
</gene>
<sequence>MEGSPRASWLRTHSRGALCRRAPHQLAATRRAAGAAPLGVFGVGRHRGSDQGARGALRRPLALPRRCGGGGRRRGRGVSGGASSLSGRSGRAPQSSGPGGLPYCGPRSARAAVAALPCAGPRGAPPDARPPGNESTGRGQWWAEAILRTVVVRRHRRGRGEGLRSGEGQEELVDVAECGPARGRGRGKTAGKEGGPPRSGPPARARRFLKKPCSEALSD</sequence>
<dbReference type="AlphaFoldDB" id="W0FTT7"/>
<protein>
    <submittedName>
        <fullName evidence="2">Uncharacterized protein</fullName>
    </submittedName>
</protein>
<dbReference type="EMBL" id="KF501372">
    <property type="protein sequence ID" value="AHF46240.1"/>
    <property type="molecule type" value="Genomic_DNA"/>
</dbReference>
<evidence type="ECO:0000313" key="2">
    <source>
        <dbReference type="EMBL" id="AHF46240.1"/>
    </source>
</evidence>
<organism evidence="2">
    <name type="scientific">Streptomyces sp. 14R-10</name>
    <dbReference type="NCBI Taxonomy" id="1442159"/>
    <lineage>
        <taxon>Bacteria</taxon>
        <taxon>Bacillati</taxon>
        <taxon>Actinomycetota</taxon>
        <taxon>Actinomycetes</taxon>
        <taxon>Kitasatosporales</taxon>
        <taxon>Streptomycetaceae</taxon>
        <taxon>Streptomyces</taxon>
    </lineage>
</organism>
<reference evidence="2" key="1">
    <citation type="submission" date="2013-08" db="EMBL/GenBank/DDBJ databases">
        <title>Two distinct conjugal transfer systems on Streptomyces plasmid pZL1.</title>
        <authorList>
            <person name="Zhao L."/>
            <person name="Zhong L."/>
            <person name="Qin Z."/>
        </authorList>
    </citation>
    <scope>NUCLEOTIDE SEQUENCE</scope>
    <source>
        <strain evidence="2">14R-10</strain>
        <plasmid evidence="2">pZL1</plasmid>
    </source>
</reference>